<reference evidence="3 4" key="1">
    <citation type="journal article" date="2019" name="Microorganisms">
        <title>Genome Insights into the Novel Species Microvirga brassicacearum, a Rapeseed Endophyte with Biotechnological Potential.</title>
        <authorList>
            <person name="Jimenez-Gomez A."/>
            <person name="Saati-Santamaria Z."/>
            <person name="Igual J.M."/>
            <person name="Rivas R."/>
            <person name="Mateos P.F."/>
            <person name="Garcia-Fraile P."/>
        </authorList>
    </citation>
    <scope>NUCLEOTIDE SEQUENCE [LARGE SCALE GENOMIC DNA]</scope>
    <source>
        <strain evidence="3 4">CDVBN77</strain>
    </source>
</reference>
<name>A0A5N3P5I4_9HYPH</name>
<dbReference type="Pfam" id="PF14760">
    <property type="entry name" value="Rnk_N"/>
    <property type="match status" value="1"/>
</dbReference>
<dbReference type="Pfam" id="PF01272">
    <property type="entry name" value="GreA_GreB"/>
    <property type="match status" value="1"/>
</dbReference>
<dbReference type="SUPFAM" id="SSF54534">
    <property type="entry name" value="FKBP-like"/>
    <property type="match status" value="1"/>
</dbReference>
<accession>A0A5N3P5I4</accession>
<evidence type="ECO:0000313" key="4">
    <source>
        <dbReference type="Proteomes" id="UP000325684"/>
    </source>
</evidence>
<keyword evidence="4" id="KW-1185">Reference proteome</keyword>
<dbReference type="InterPro" id="IPR029462">
    <property type="entry name" value="Rnk_N"/>
</dbReference>
<dbReference type="NCBIfam" id="NF004396">
    <property type="entry name" value="PRK05753.1"/>
    <property type="match status" value="1"/>
</dbReference>
<dbReference type="Proteomes" id="UP000325684">
    <property type="component" value="Unassembled WGS sequence"/>
</dbReference>
<dbReference type="GO" id="GO:0003677">
    <property type="term" value="F:DNA binding"/>
    <property type="evidence" value="ECO:0007669"/>
    <property type="project" value="InterPro"/>
</dbReference>
<dbReference type="EMBL" id="VCMV01000050">
    <property type="protein sequence ID" value="KAB0265007.1"/>
    <property type="molecule type" value="Genomic_DNA"/>
</dbReference>
<dbReference type="InterPro" id="IPR001437">
    <property type="entry name" value="Tscrpt_elong_fac_GreA/B_C"/>
</dbReference>
<organism evidence="3 4">
    <name type="scientific">Microvirga brassicacearum</name>
    <dbReference type="NCBI Taxonomy" id="2580413"/>
    <lineage>
        <taxon>Bacteria</taxon>
        <taxon>Pseudomonadati</taxon>
        <taxon>Pseudomonadota</taxon>
        <taxon>Alphaproteobacteria</taxon>
        <taxon>Hyphomicrobiales</taxon>
        <taxon>Methylobacteriaceae</taxon>
        <taxon>Microvirga</taxon>
    </lineage>
</organism>
<dbReference type="GO" id="GO:0032784">
    <property type="term" value="P:regulation of DNA-templated transcription elongation"/>
    <property type="evidence" value="ECO:0007669"/>
    <property type="project" value="InterPro"/>
</dbReference>
<dbReference type="GO" id="GO:0070063">
    <property type="term" value="F:RNA polymerase binding"/>
    <property type="evidence" value="ECO:0007669"/>
    <property type="project" value="InterPro"/>
</dbReference>
<proteinExistence type="predicted"/>
<dbReference type="RefSeq" id="WP_150948014.1">
    <property type="nucleotide sequence ID" value="NZ_VCMV01000050.1"/>
</dbReference>
<dbReference type="InterPro" id="IPR023459">
    <property type="entry name" value="Tscrpt_elong_fac_GreA/B_fam"/>
</dbReference>
<feature type="domain" description="Transcription elongation factor GreA/GreB C-terminal" evidence="1">
    <location>
        <begin position="58"/>
        <end position="129"/>
    </location>
</feature>
<feature type="domain" description="Regulator of nucleoside diphosphate kinase N-terminal" evidence="2">
    <location>
        <begin position="11"/>
        <end position="51"/>
    </location>
</feature>
<evidence type="ECO:0000259" key="2">
    <source>
        <dbReference type="Pfam" id="PF14760"/>
    </source>
</evidence>
<dbReference type="PANTHER" id="PTHR30437:SF5">
    <property type="entry name" value="REGULATOR OF NUCLEOSIDE DIPHOSPHATE KINASE"/>
    <property type="match status" value="1"/>
</dbReference>
<protein>
    <submittedName>
        <fullName evidence="3">Nucleoside diphosphate kinase regulator</fullName>
    </submittedName>
</protein>
<dbReference type="GO" id="GO:0006354">
    <property type="term" value="P:DNA-templated transcription elongation"/>
    <property type="evidence" value="ECO:0007669"/>
    <property type="project" value="TreeGrafter"/>
</dbReference>
<dbReference type="InterPro" id="IPR036953">
    <property type="entry name" value="GreA/GreB_C_sf"/>
</dbReference>
<evidence type="ECO:0000313" key="3">
    <source>
        <dbReference type="EMBL" id="KAB0265007.1"/>
    </source>
</evidence>
<keyword evidence="3" id="KW-0418">Kinase</keyword>
<dbReference type="Gene3D" id="1.10.286.20">
    <property type="match status" value="1"/>
</dbReference>
<keyword evidence="3" id="KW-0808">Transferase</keyword>
<dbReference type="OrthoDB" id="192847at2"/>
<gene>
    <name evidence="3" type="ORF">FEZ63_20585</name>
</gene>
<evidence type="ECO:0000259" key="1">
    <source>
        <dbReference type="Pfam" id="PF01272"/>
    </source>
</evidence>
<dbReference type="Gene3D" id="3.10.50.30">
    <property type="entry name" value="Transcription elongation factor, GreA/GreB, C-terminal domain"/>
    <property type="match status" value="1"/>
</dbReference>
<dbReference type="PANTHER" id="PTHR30437">
    <property type="entry name" value="TRANSCRIPTION ELONGATION FACTOR GREA"/>
    <property type="match status" value="1"/>
</dbReference>
<dbReference type="AlphaFoldDB" id="A0A5N3P5I4"/>
<sequence>MSNASGRGKLPRIVVCEVERERLMRLAHAASAEMPAIAASLLSELERAKLVSGSLPPTIVRMNSRVRFAYDDGEKREAKLVYPDEADVAENWISVLTPIGAALIGLTQGQTIPWSGYDGQIHLLTVLHVDPPAE</sequence>
<comment type="caution">
    <text evidence="3">The sequence shown here is derived from an EMBL/GenBank/DDBJ whole genome shotgun (WGS) entry which is preliminary data.</text>
</comment>
<dbReference type="GO" id="GO:0016301">
    <property type="term" value="F:kinase activity"/>
    <property type="evidence" value="ECO:0007669"/>
    <property type="project" value="UniProtKB-KW"/>
</dbReference>